<dbReference type="InterPro" id="IPR000160">
    <property type="entry name" value="GGDEF_dom"/>
</dbReference>
<dbReference type="AlphaFoldDB" id="A0A7X0SI58"/>
<comment type="caution">
    <text evidence="4">The sequence shown here is derived from an EMBL/GenBank/DDBJ whole genome shotgun (WGS) entry which is preliminary data.</text>
</comment>
<dbReference type="SUPFAM" id="SSF55073">
    <property type="entry name" value="Nucleotide cyclase"/>
    <property type="match status" value="1"/>
</dbReference>
<dbReference type="PROSITE" id="PS50887">
    <property type="entry name" value="GGDEF"/>
    <property type="match status" value="1"/>
</dbReference>
<dbReference type="Gene3D" id="3.20.20.450">
    <property type="entry name" value="EAL domain"/>
    <property type="match status" value="1"/>
</dbReference>
<dbReference type="CDD" id="cd01949">
    <property type="entry name" value="GGDEF"/>
    <property type="match status" value="1"/>
</dbReference>
<dbReference type="Pfam" id="PF00990">
    <property type="entry name" value="GGDEF"/>
    <property type="match status" value="1"/>
</dbReference>
<sequence length="681" mass="78713">MNSKYENNKDVISFKGIGASEWRFNIQSNEFFCNDEVYNKEQITGICCYNNLLKNVHCDDVSRVEDFFKGIKYESINEASFDEIIFKFRNNYGQLIKIFARSIINIENPNIREGYFFNISNVLEKSNNEGFLSKNREELIKGIFIVTNKYDGTVSFYGNNKDIIGLDNRCINMNFNDCIKYIHKDYIKEISTLINNPTQSIYEGLEIKINDIYGKEKWISLKGRVKRNSDGSLIGFEGYIDDITNEKESNIKLKYISNYDELTGVHNRGYLKQIIEDYITKHKENESRGSLIIIDLDNFKFINDSYGHRCGDLFIEAVAYELEKISEDKELICRFGGDEFLIFIPNIASLVDVEKMANKIIHRFKDAFYIEENEIYSTVSIGTSIFPDDGVDFEELLKNADAAMYIAKSNGKNQYQFFNYNISHELNKIYTIQKGLRTALDKGEMFVVFQPKVELNNNKTGGFEALLRWKSEELGFVSPVEFIPIAETTRLIIPIGNFVLEEVCSKIKYLLKEGYDNFKIALNLSEVQLRDRTLVNTFKTVMEMYDISPKYIEIEITESMLMKSFDKNIEALLEIKALGVSIALDDFGTGYSSLNYLTKLPIDVLKIDRSFVVDMIDNHKSRCIVENIIQLSHKLGIKVVAEGVEVIEQVDYLKSIYCDIVQGYYYSKPQVFENVISMLPR</sequence>
<organism evidence="4 5">
    <name type="scientific">Clostridium gasigenes</name>
    <dbReference type="NCBI Taxonomy" id="94869"/>
    <lineage>
        <taxon>Bacteria</taxon>
        <taxon>Bacillati</taxon>
        <taxon>Bacillota</taxon>
        <taxon>Clostridia</taxon>
        <taxon>Eubacteriales</taxon>
        <taxon>Clostridiaceae</taxon>
        <taxon>Clostridium</taxon>
    </lineage>
</organism>
<feature type="domain" description="GGDEF" evidence="3">
    <location>
        <begin position="287"/>
        <end position="420"/>
    </location>
</feature>
<dbReference type="PROSITE" id="PS50883">
    <property type="entry name" value="EAL"/>
    <property type="match status" value="1"/>
</dbReference>
<evidence type="ECO:0000313" key="5">
    <source>
        <dbReference type="Proteomes" id="UP000585258"/>
    </source>
</evidence>
<proteinExistence type="predicted"/>
<dbReference type="Pfam" id="PF00563">
    <property type="entry name" value="EAL"/>
    <property type="match status" value="1"/>
</dbReference>
<evidence type="ECO:0000259" key="1">
    <source>
        <dbReference type="PROSITE" id="PS50113"/>
    </source>
</evidence>
<accession>A0A7X0SI58</accession>
<dbReference type="Proteomes" id="UP000585258">
    <property type="component" value="Unassembled WGS sequence"/>
</dbReference>
<dbReference type="CDD" id="cd01948">
    <property type="entry name" value="EAL"/>
    <property type="match status" value="1"/>
</dbReference>
<dbReference type="SMART" id="SM00267">
    <property type="entry name" value="GGDEF"/>
    <property type="match status" value="1"/>
</dbReference>
<dbReference type="InterPro" id="IPR035919">
    <property type="entry name" value="EAL_sf"/>
</dbReference>
<dbReference type="NCBIfam" id="TIGR00254">
    <property type="entry name" value="GGDEF"/>
    <property type="match status" value="1"/>
</dbReference>
<evidence type="ECO:0000313" key="4">
    <source>
        <dbReference type="EMBL" id="MBB6715901.1"/>
    </source>
</evidence>
<evidence type="ECO:0000259" key="2">
    <source>
        <dbReference type="PROSITE" id="PS50883"/>
    </source>
</evidence>
<dbReference type="SMART" id="SM00052">
    <property type="entry name" value="EAL"/>
    <property type="match status" value="1"/>
</dbReference>
<reference evidence="4 5" key="1">
    <citation type="submission" date="2020-08" db="EMBL/GenBank/DDBJ databases">
        <title>Clostridia isolated from Swiss meat.</title>
        <authorList>
            <person name="Wambui J."/>
            <person name="Stevens M.J.A."/>
            <person name="Stephan R."/>
        </authorList>
    </citation>
    <scope>NUCLEOTIDE SEQUENCE [LARGE SCALE GENOMIC DNA]</scope>
    <source>
        <strain evidence="4 5">CM001</strain>
    </source>
</reference>
<dbReference type="InterPro" id="IPR052155">
    <property type="entry name" value="Biofilm_reg_signaling"/>
</dbReference>
<feature type="domain" description="PAC" evidence="1">
    <location>
        <begin position="203"/>
        <end position="255"/>
    </location>
</feature>
<dbReference type="InterPro" id="IPR000700">
    <property type="entry name" value="PAS-assoc_C"/>
</dbReference>
<dbReference type="PANTHER" id="PTHR44757">
    <property type="entry name" value="DIGUANYLATE CYCLASE DGCP"/>
    <property type="match status" value="1"/>
</dbReference>
<name>A0A7X0SI58_9CLOT</name>
<feature type="domain" description="EAL" evidence="2">
    <location>
        <begin position="429"/>
        <end position="681"/>
    </location>
</feature>
<dbReference type="Gene3D" id="3.30.450.20">
    <property type="entry name" value="PAS domain"/>
    <property type="match status" value="1"/>
</dbReference>
<dbReference type="RefSeq" id="WP_185165058.1">
    <property type="nucleotide sequence ID" value="NZ_JACKWY010000009.1"/>
</dbReference>
<evidence type="ECO:0000259" key="3">
    <source>
        <dbReference type="PROSITE" id="PS50887"/>
    </source>
</evidence>
<dbReference type="PANTHER" id="PTHR44757:SF2">
    <property type="entry name" value="BIOFILM ARCHITECTURE MAINTENANCE PROTEIN MBAA"/>
    <property type="match status" value="1"/>
</dbReference>
<dbReference type="InterPro" id="IPR043128">
    <property type="entry name" value="Rev_trsase/Diguanyl_cyclase"/>
</dbReference>
<dbReference type="InterPro" id="IPR001633">
    <property type="entry name" value="EAL_dom"/>
</dbReference>
<gene>
    <name evidence="4" type="ORF">H7E68_14440</name>
</gene>
<dbReference type="Gene3D" id="3.30.70.270">
    <property type="match status" value="1"/>
</dbReference>
<dbReference type="PROSITE" id="PS50113">
    <property type="entry name" value="PAC"/>
    <property type="match status" value="1"/>
</dbReference>
<dbReference type="SUPFAM" id="SSF141868">
    <property type="entry name" value="EAL domain-like"/>
    <property type="match status" value="1"/>
</dbReference>
<dbReference type="InterPro" id="IPR029787">
    <property type="entry name" value="Nucleotide_cyclase"/>
</dbReference>
<dbReference type="EMBL" id="JACKWY010000009">
    <property type="protein sequence ID" value="MBB6715901.1"/>
    <property type="molecule type" value="Genomic_DNA"/>
</dbReference>
<protein>
    <submittedName>
        <fullName evidence="4">EAL domain-containing protein</fullName>
    </submittedName>
</protein>